<reference evidence="4" key="1">
    <citation type="journal article" date="2016" name="Nat. Biotechnol.">
        <title>Sequencing wild and cultivated cassava and related species reveals extensive interspecific hybridization and genetic diversity.</title>
        <authorList>
            <person name="Bredeson J.V."/>
            <person name="Lyons J.B."/>
            <person name="Prochnik S.E."/>
            <person name="Wu G.A."/>
            <person name="Ha C.M."/>
            <person name="Edsinger-Gonzales E."/>
            <person name="Grimwood J."/>
            <person name="Schmutz J."/>
            <person name="Rabbi I.Y."/>
            <person name="Egesi C."/>
            <person name="Nauluvula P."/>
            <person name="Lebot V."/>
            <person name="Ndunguru J."/>
            <person name="Mkamilo G."/>
            <person name="Bart R.S."/>
            <person name="Setter T.L."/>
            <person name="Gleadow R.M."/>
            <person name="Kulakow P."/>
            <person name="Ferguson M.E."/>
            <person name="Rounsley S."/>
            <person name="Rokhsar D.S."/>
        </authorList>
    </citation>
    <scope>NUCLEOTIDE SEQUENCE [LARGE SCALE GENOMIC DNA]</scope>
    <source>
        <strain evidence="4">cv. AM560-2</strain>
    </source>
</reference>
<evidence type="ECO:0000259" key="2">
    <source>
        <dbReference type="PROSITE" id="PS50144"/>
    </source>
</evidence>
<keyword evidence="4" id="KW-1185">Reference proteome</keyword>
<feature type="compositionally biased region" description="Polar residues" evidence="1">
    <location>
        <begin position="16"/>
        <end position="25"/>
    </location>
</feature>
<dbReference type="Gramene" id="Manes.15G037500.1.v8.1">
    <property type="protein sequence ID" value="Manes.15G037500.1.v8.1.CDS"/>
    <property type="gene ID" value="Manes.15G037500.v8.1"/>
</dbReference>
<feature type="domain" description="MATH" evidence="2">
    <location>
        <begin position="67"/>
        <end position="190"/>
    </location>
</feature>
<dbReference type="OMA" id="NAPQWLE"/>
<dbReference type="PANTHER" id="PTHR47477:SF8">
    <property type="entry name" value="TNF RECEPTOR-ASSOCIATED FACTOR HOMOLOG 1A"/>
    <property type="match status" value="1"/>
</dbReference>
<dbReference type="EMBL" id="CM004401">
    <property type="protein sequence ID" value="OAY28056.1"/>
    <property type="molecule type" value="Genomic_DNA"/>
</dbReference>
<name>A0A2C9UCI0_MANES</name>
<feature type="compositionally biased region" description="Polar residues" evidence="1">
    <location>
        <begin position="741"/>
        <end position="753"/>
    </location>
</feature>
<feature type="region of interest" description="Disordered" evidence="1">
    <location>
        <begin position="523"/>
        <end position="638"/>
    </location>
</feature>
<dbReference type="SUPFAM" id="SSF49599">
    <property type="entry name" value="TRAF domain-like"/>
    <property type="match status" value="1"/>
</dbReference>
<dbReference type="GO" id="GO:1905037">
    <property type="term" value="P:autophagosome organization"/>
    <property type="evidence" value="ECO:0000318"/>
    <property type="project" value="GO_Central"/>
</dbReference>
<dbReference type="Proteomes" id="UP000091857">
    <property type="component" value="Chromosome 15"/>
</dbReference>
<dbReference type="InterPro" id="IPR008974">
    <property type="entry name" value="TRAF-like"/>
</dbReference>
<feature type="compositionally biased region" description="Basic and acidic residues" evidence="1">
    <location>
        <begin position="464"/>
        <end position="489"/>
    </location>
</feature>
<dbReference type="SMART" id="SM00061">
    <property type="entry name" value="MATH"/>
    <property type="match status" value="1"/>
</dbReference>
<dbReference type="InterPro" id="IPR055327">
    <property type="entry name" value="TRAF1A/B"/>
</dbReference>
<dbReference type="Gene3D" id="2.60.210.10">
    <property type="entry name" value="Apoptosis, Tumor Necrosis Factor Receptor Associated Protein 2, Chain A"/>
    <property type="match status" value="1"/>
</dbReference>
<proteinExistence type="predicted"/>
<protein>
    <recommendedName>
        <fullName evidence="2">MATH domain-containing protein</fullName>
    </recommendedName>
</protein>
<comment type="caution">
    <text evidence="3">The sequence shown here is derived from an EMBL/GenBank/DDBJ whole genome shotgun (WGS) entry which is preliminary data.</text>
</comment>
<feature type="region of interest" description="Disordered" evidence="1">
    <location>
        <begin position="696"/>
        <end position="722"/>
    </location>
</feature>
<dbReference type="Pfam" id="PF22486">
    <property type="entry name" value="MATH_2"/>
    <property type="match status" value="1"/>
</dbReference>
<feature type="region of interest" description="Disordered" evidence="1">
    <location>
        <begin position="432"/>
        <end position="492"/>
    </location>
</feature>
<feature type="compositionally biased region" description="Basic and acidic residues" evidence="1">
    <location>
        <begin position="351"/>
        <end position="376"/>
    </location>
</feature>
<organism evidence="3 4">
    <name type="scientific">Manihot esculenta</name>
    <name type="common">Cassava</name>
    <name type="synonym">Jatropha manihot</name>
    <dbReference type="NCBI Taxonomy" id="3983"/>
    <lineage>
        <taxon>Eukaryota</taxon>
        <taxon>Viridiplantae</taxon>
        <taxon>Streptophyta</taxon>
        <taxon>Embryophyta</taxon>
        <taxon>Tracheophyta</taxon>
        <taxon>Spermatophyta</taxon>
        <taxon>Magnoliopsida</taxon>
        <taxon>eudicotyledons</taxon>
        <taxon>Gunneridae</taxon>
        <taxon>Pentapetalae</taxon>
        <taxon>rosids</taxon>
        <taxon>fabids</taxon>
        <taxon>Malpighiales</taxon>
        <taxon>Euphorbiaceae</taxon>
        <taxon>Crotonoideae</taxon>
        <taxon>Manihoteae</taxon>
        <taxon>Manihot</taxon>
    </lineage>
</organism>
<evidence type="ECO:0000313" key="4">
    <source>
        <dbReference type="Proteomes" id="UP000091857"/>
    </source>
</evidence>
<feature type="compositionally biased region" description="Basic and acidic residues" evidence="1">
    <location>
        <begin position="432"/>
        <end position="445"/>
    </location>
</feature>
<dbReference type="OrthoDB" id="660257at2759"/>
<dbReference type="CDD" id="cd00121">
    <property type="entry name" value="MATH"/>
    <property type="match status" value="1"/>
</dbReference>
<dbReference type="GO" id="GO:0045087">
    <property type="term" value="P:innate immune response"/>
    <property type="evidence" value="ECO:0000318"/>
    <property type="project" value="GO_Central"/>
</dbReference>
<accession>A0A2C9UCI0</accession>
<sequence>MAGISSEEAGVARSTEGISSGQRCQSGEALAEWRSSEQVENGTPSTSPPYWDTDDDDDGGPKPSELYGKYTWKIEKFSQINKRELRSNAFEVGGYKWYILIYPQGCDVCNHLSLFLCVANHDKLLPGWSHFAQFTIAVVNKDPKKSKYSDTLHRFWKKEHDWGWKKFMELSKVSDGFLDASDTLIIKAQVQVIREKADRPFRCLDCQYRRELVRVYLTNVEQICRRFVEERRGKLGRLIEDKNRWSSFCAFWLGMDPNARRRMSRERTDVILKVVVKHFFIEKEVTSTLVMDSLYSGLKALEGQTKSKKGRVKLLDTEEMPAPIVRVEKDMFVLVDDVLLLLERAAMEPLPPKDEKGPQNRTKDGNSGEDFNKDSIERDERRLTELGRRTVEIFVLAHIFNHKIEVAYQEAVALKRQEELIREEEAAWLAESEQKAKRGGTEKEKKSKKKQAKQKRNNRKGRDKGRDERSSAAVLDKHQEENPSNEKKGPIIVEVQPVINKPDILEDLSDVSDSVDGAAEVLQLDSEDRDASPVNWDTDTSEVHPPAEASGSGVSGLSSIPNGSAEKRSTCAMDDSSSTCSTDSVPSVVNNGFVRGNSHSSYRGVKSPSRVKHPRDKVTSEGSWTSEMDNHLSAPPVDAGDVNEVTGSSKAVECELEAVVHVSQGSIMLTEPHVVKKVVEEVMPQKKLSTKDLVDMERSSKERATIIPASSRSPPRSPPKNLQSTILLKLENKSSAALDPSVQSKKASPNCGHQTDKAAPSMISLQNIGMSKPEIQTASTSKPMLQQVPAMSRPSSAPLIPGPRPAAPVVSVIQTSPLLARSISATGWLGPDSSPTNHSYAPLSYRNAIIGNPIGSSDGNFTHATSASLGVGLPSAHTQPPALVSASMFLPQSADRVDLNSVQSGFPFGMVTRDVSQNGPQRMESSQGVVTDEFPHIDIINDLLDDEHSIGKVAEANSVFQSINNAPHFLNRQCSFPGEVGSISGELVSSTSSSCRFERARSYRDSGFQRSYSSLGTHFDTPREYIPQAGPLPYANGHADGLIPSHWQVAGSDLSLVGLRSTEGDGSPYFSPDFSNLACGNNGYTVFRPSNGH</sequence>
<dbReference type="STRING" id="3983.A0A2C9UCI0"/>
<evidence type="ECO:0000313" key="3">
    <source>
        <dbReference type="EMBL" id="OAY28056.1"/>
    </source>
</evidence>
<dbReference type="AlphaFoldDB" id="A0A2C9UCI0"/>
<dbReference type="InterPro" id="IPR002083">
    <property type="entry name" value="MATH/TRAF_dom"/>
</dbReference>
<feature type="region of interest" description="Disordered" evidence="1">
    <location>
        <begin position="1"/>
        <end position="59"/>
    </location>
</feature>
<feature type="compositionally biased region" description="Low complexity" evidence="1">
    <location>
        <begin position="570"/>
        <end position="589"/>
    </location>
</feature>
<gene>
    <name evidence="3" type="ORF">MANES_15G037500v8</name>
</gene>
<dbReference type="PANTHER" id="PTHR47477">
    <property type="entry name" value="TNF RECEPTOR-ASSOCIATED FACTOR HOMOLOG 1A"/>
    <property type="match status" value="1"/>
</dbReference>
<feature type="region of interest" description="Disordered" evidence="1">
    <location>
        <begin position="735"/>
        <end position="756"/>
    </location>
</feature>
<evidence type="ECO:0000256" key="1">
    <source>
        <dbReference type="SAM" id="MobiDB-lite"/>
    </source>
</evidence>
<dbReference type="PROSITE" id="PS50144">
    <property type="entry name" value="MATH"/>
    <property type="match status" value="1"/>
</dbReference>
<feature type="region of interest" description="Disordered" evidence="1">
    <location>
        <begin position="349"/>
        <end position="376"/>
    </location>
</feature>
<feature type="compositionally biased region" description="Basic residues" evidence="1">
    <location>
        <begin position="446"/>
        <end position="463"/>
    </location>
</feature>